<dbReference type="SUPFAM" id="SSF63829">
    <property type="entry name" value="Calcium-dependent phosphotriesterase"/>
    <property type="match status" value="1"/>
</dbReference>
<accession>A0AAE0RLV4</accession>
<dbReference type="Gene3D" id="2.120.10.30">
    <property type="entry name" value="TolB, C-terminal domain"/>
    <property type="match status" value="1"/>
</dbReference>
<reference evidence="3" key="1">
    <citation type="journal article" date="2021" name="Genome Biol. Evol.">
        <title>A High-Quality Reference Genome for a Parasitic Bivalve with Doubly Uniparental Inheritance (Bivalvia: Unionida).</title>
        <authorList>
            <person name="Smith C.H."/>
        </authorList>
    </citation>
    <scope>NUCLEOTIDE SEQUENCE</scope>
    <source>
        <strain evidence="3">CHS0354</strain>
    </source>
</reference>
<dbReference type="EMBL" id="JAEAOA010001194">
    <property type="protein sequence ID" value="KAK3575951.1"/>
    <property type="molecule type" value="Genomic_DNA"/>
</dbReference>
<feature type="coiled-coil region" evidence="1">
    <location>
        <begin position="42"/>
        <end position="69"/>
    </location>
</feature>
<protein>
    <submittedName>
        <fullName evidence="3">Uncharacterized protein</fullName>
    </submittedName>
</protein>
<reference evidence="3" key="3">
    <citation type="submission" date="2023-05" db="EMBL/GenBank/DDBJ databases">
        <authorList>
            <person name="Smith C.H."/>
        </authorList>
    </citation>
    <scope>NUCLEOTIDE SEQUENCE</scope>
    <source>
        <strain evidence="3">CHS0354</strain>
        <tissue evidence="3">Mantle</tissue>
    </source>
</reference>
<feature type="region of interest" description="Disordered" evidence="2">
    <location>
        <begin position="176"/>
        <end position="197"/>
    </location>
</feature>
<evidence type="ECO:0000256" key="2">
    <source>
        <dbReference type="SAM" id="MobiDB-lite"/>
    </source>
</evidence>
<gene>
    <name evidence="3" type="ORF">CHS0354_019269</name>
</gene>
<keyword evidence="4" id="KW-1185">Reference proteome</keyword>
<dbReference type="Proteomes" id="UP001195483">
    <property type="component" value="Unassembled WGS sequence"/>
</dbReference>
<evidence type="ECO:0000256" key="1">
    <source>
        <dbReference type="SAM" id="Coils"/>
    </source>
</evidence>
<proteinExistence type="predicted"/>
<reference evidence="3" key="2">
    <citation type="journal article" date="2021" name="Genome Biol. Evol.">
        <title>Developing a high-quality reference genome for a parasitic bivalve with doubly uniparental inheritance (Bivalvia: Unionida).</title>
        <authorList>
            <person name="Smith C.H."/>
        </authorList>
    </citation>
    <scope>NUCLEOTIDE SEQUENCE</scope>
    <source>
        <strain evidence="3">CHS0354</strain>
        <tissue evidence="3">Mantle</tissue>
    </source>
</reference>
<evidence type="ECO:0000313" key="3">
    <source>
        <dbReference type="EMBL" id="KAK3575951.1"/>
    </source>
</evidence>
<organism evidence="3 4">
    <name type="scientific">Potamilus streckersoni</name>
    <dbReference type="NCBI Taxonomy" id="2493646"/>
    <lineage>
        <taxon>Eukaryota</taxon>
        <taxon>Metazoa</taxon>
        <taxon>Spiralia</taxon>
        <taxon>Lophotrochozoa</taxon>
        <taxon>Mollusca</taxon>
        <taxon>Bivalvia</taxon>
        <taxon>Autobranchia</taxon>
        <taxon>Heteroconchia</taxon>
        <taxon>Palaeoheterodonta</taxon>
        <taxon>Unionida</taxon>
        <taxon>Unionoidea</taxon>
        <taxon>Unionidae</taxon>
        <taxon>Ambleminae</taxon>
        <taxon>Lampsilini</taxon>
        <taxon>Potamilus</taxon>
    </lineage>
</organism>
<sequence>MASVKEDVNTSRLIEMHKTGTSLLKELLRHLNVVRMSELEIRQEISALKNKVQRNLDKAEQNAMKLCREMVHRSEADIKKRMMDIETHQEKYSKQIFKFEIKIEDMQTRSLVSADRIAESDLLQTDRLIKETGLYTRRLVSKLLFIPYDVVQNFVEQVSSLGEIRLADPDKTVTSESSLNSFHSSTDEINGPCQNETQSVIPTNISRALEESSKSTQSAREDLGNDDKVTHKLVTSARMLPSAVTLNESNGEPDSGRKRIYGTSCRRDTLVTKKEEPTNKHSVEKFAISVDVNYSAGPDRGHWIKRTDIIQPAYPSTSIFSSSRPCFNAACFLSDGSIMLLYCNDHTCCLFDSEFKYITEFRLSNRPESIRVVGEKEVAVTLPEDHIIQLLATSSPIKPTRAIKTKRICLDVASINRNEFIISGKTYWSIVSTDNIEKSFNPIPGDISESSNTSVALDRFKTRVYITVDDQKSLYCYSLDGQILFLYSHKELQCPSGVAVANNDTIYVVGRWSHNLHQISPDGDFLQVTKADIPINPLDICFNTLGNKFLIINGSMKDRHKLYLFETC</sequence>
<keyword evidence="1" id="KW-0175">Coiled coil</keyword>
<evidence type="ECO:0000313" key="4">
    <source>
        <dbReference type="Proteomes" id="UP001195483"/>
    </source>
</evidence>
<dbReference type="InterPro" id="IPR011042">
    <property type="entry name" value="6-blade_b-propeller_TolB-like"/>
</dbReference>
<comment type="caution">
    <text evidence="3">The sequence shown here is derived from an EMBL/GenBank/DDBJ whole genome shotgun (WGS) entry which is preliminary data.</text>
</comment>
<name>A0AAE0RLV4_9BIVA</name>
<dbReference type="AlphaFoldDB" id="A0AAE0RLV4"/>